<sequence length="210" mass="23855">MSRMRTTTLGITTSKASNAPKFIAPRQPFYTVQYTVENTPTQRAKKFSNDRNVNLYAVRPRIEHTWATREKGNLWWSASTHGDIKSEKSVIRSWCARRVRTAFRDALKDRGYDKTGRRIPDADIGRQAWQRDAKPQPPPPPSSQLEVLKGSLEIKFRLAVKAAKYSDLVREAGTVVESIESYLKQLGEGRYDTGGSSNRRRRSNNGIPTT</sequence>
<feature type="region of interest" description="Disordered" evidence="1">
    <location>
        <begin position="188"/>
        <end position="210"/>
    </location>
</feature>
<gene>
    <name evidence="2" type="ORF">ACJ72_07439</name>
</gene>
<dbReference type="AlphaFoldDB" id="A0A1B7NNK7"/>
<evidence type="ECO:0000313" key="3">
    <source>
        <dbReference type="Proteomes" id="UP000091918"/>
    </source>
</evidence>
<accession>A0A1B7NNK7</accession>
<comment type="caution">
    <text evidence="2">The sequence shown here is derived from an EMBL/GenBank/DDBJ whole genome shotgun (WGS) entry which is preliminary data.</text>
</comment>
<dbReference type="EMBL" id="LGUA01001642">
    <property type="protein sequence ID" value="OAX78256.1"/>
    <property type="molecule type" value="Genomic_DNA"/>
</dbReference>
<reference evidence="2 3" key="1">
    <citation type="submission" date="2015-07" db="EMBL/GenBank/DDBJ databases">
        <title>Emmonsia species relationships and genome sequence.</title>
        <authorList>
            <person name="Cuomo C.A."/>
            <person name="Schwartz I.S."/>
            <person name="Kenyon C."/>
            <person name="de Hoog G.S."/>
            <person name="Govender N.P."/>
            <person name="Botha A."/>
            <person name="Moreno L."/>
            <person name="de Vries M."/>
            <person name="Munoz J.F."/>
            <person name="Stielow J.B."/>
        </authorList>
    </citation>
    <scope>NUCLEOTIDE SEQUENCE [LARGE SCALE GENOMIC DNA]</scope>
    <source>
        <strain evidence="2 3">CBS 136260</strain>
    </source>
</reference>
<name>A0A1B7NNK7_9EURO</name>
<dbReference type="OrthoDB" id="5238363at2759"/>
<evidence type="ECO:0000256" key="1">
    <source>
        <dbReference type="SAM" id="MobiDB-lite"/>
    </source>
</evidence>
<dbReference type="STRING" id="1658172.A0A1B7NNK7"/>
<dbReference type="Proteomes" id="UP000091918">
    <property type="component" value="Unassembled WGS sequence"/>
</dbReference>
<evidence type="ECO:0000313" key="2">
    <source>
        <dbReference type="EMBL" id="OAX78256.1"/>
    </source>
</evidence>
<protein>
    <submittedName>
        <fullName evidence="2">Uncharacterized protein</fullName>
    </submittedName>
</protein>
<feature type="region of interest" description="Disordered" evidence="1">
    <location>
        <begin position="112"/>
        <end position="144"/>
    </location>
</feature>
<keyword evidence="3" id="KW-1185">Reference proteome</keyword>
<proteinExistence type="predicted"/>
<feature type="compositionally biased region" description="Basic and acidic residues" evidence="1">
    <location>
        <begin position="112"/>
        <end position="134"/>
    </location>
</feature>
<organism evidence="2 3">
    <name type="scientific">Emergomyces africanus</name>
    <dbReference type="NCBI Taxonomy" id="1955775"/>
    <lineage>
        <taxon>Eukaryota</taxon>
        <taxon>Fungi</taxon>
        <taxon>Dikarya</taxon>
        <taxon>Ascomycota</taxon>
        <taxon>Pezizomycotina</taxon>
        <taxon>Eurotiomycetes</taxon>
        <taxon>Eurotiomycetidae</taxon>
        <taxon>Onygenales</taxon>
        <taxon>Ajellomycetaceae</taxon>
        <taxon>Emergomyces</taxon>
    </lineage>
</organism>